<dbReference type="Gene3D" id="2.130.10.10">
    <property type="entry name" value="YVTN repeat-like/Quinoprotein amine dehydrogenase"/>
    <property type="match status" value="1"/>
</dbReference>
<keyword evidence="3" id="KW-1185">Reference proteome</keyword>
<feature type="compositionally biased region" description="Low complexity" evidence="1">
    <location>
        <begin position="280"/>
        <end position="299"/>
    </location>
</feature>
<reference evidence="2" key="1">
    <citation type="submission" date="2014-01" db="EMBL/GenBank/DDBJ databases">
        <title>The genome of the white-rot fungus Pycnoporus cinnabarinus: a basidiomycete model with a versatile arsenal for lignocellulosic biomass breakdown.</title>
        <authorList>
            <person name="Levasseur A."/>
            <person name="Lomascolo A."/>
            <person name="Ruiz-Duenas F.J."/>
            <person name="Uzan E."/>
            <person name="Piumi F."/>
            <person name="Kues U."/>
            <person name="Ram A.F.J."/>
            <person name="Murat C."/>
            <person name="Haon M."/>
            <person name="Benoit I."/>
            <person name="Arfi Y."/>
            <person name="Chevret D."/>
            <person name="Drula E."/>
            <person name="Kwon M.J."/>
            <person name="Gouret P."/>
            <person name="Lesage-Meessen L."/>
            <person name="Lombard V."/>
            <person name="Mariette J."/>
            <person name="Noirot C."/>
            <person name="Park J."/>
            <person name="Patyshakuliyeva A."/>
            <person name="Wieneger R.A.B."/>
            <person name="Wosten H.A.B."/>
            <person name="Martin F."/>
            <person name="Coutinho P.M."/>
            <person name="de Vries R."/>
            <person name="Martinez A.T."/>
            <person name="Klopp C."/>
            <person name="Pontarotti P."/>
            <person name="Henrissat B."/>
            <person name="Record E."/>
        </authorList>
    </citation>
    <scope>NUCLEOTIDE SEQUENCE [LARGE SCALE GENOMIC DNA]</scope>
    <source>
        <strain evidence="2">BRFM137</strain>
    </source>
</reference>
<feature type="compositionally biased region" description="Polar residues" evidence="1">
    <location>
        <begin position="47"/>
        <end position="77"/>
    </location>
</feature>
<dbReference type="HOGENOM" id="CLU_415684_0_0_1"/>
<feature type="region of interest" description="Disordered" evidence="1">
    <location>
        <begin position="24"/>
        <end position="127"/>
    </location>
</feature>
<feature type="compositionally biased region" description="Polar residues" evidence="1">
    <location>
        <begin position="113"/>
        <end position="126"/>
    </location>
</feature>
<dbReference type="Proteomes" id="UP000029665">
    <property type="component" value="Unassembled WGS sequence"/>
</dbReference>
<feature type="region of interest" description="Disordered" evidence="1">
    <location>
        <begin position="253"/>
        <end position="314"/>
    </location>
</feature>
<name>A0A060SNN4_PYCCI</name>
<feature type="compositionally biased region" description="Basic and acidic residues" evidence="1">
    <location>
        <begin position="179"/>
        <end position="190"/>
    </location>
</feature>
<organism evidence="2 3">
    <name type="scientific">Pycnoporus cinnabarinus</name>
    <name type="common">Cinnabar-red polypore</name>
    <name type="synonym">Trametes cinnabarina</name>
    <dbReference type="NCBI Taxonomy" id="5643"/>
    <lineage>
        <taxon>Eukaryota</taxon>
        <taxon>Fungi</taxon>
        <taxon>Dikarya</taxon>
        <taxon>Basidiomycota</taxon>
        <taxon>Agaricomycotina</taxon>
        <taxon>Agaricomycetes</taxon>
        <taxon>Polyporales</taxon>
        <taxon>Polyporaceae</taxon>
        <taxon>Trametes</taxon>
    </lineage>
</organism>
<comment type="caution">
    <text evidence="2">The sequence shown here is derived from an EMBL/GenBank/DDBJ whole genome shotgun (WGS) entry which is preliminary data.</text>
</comment>
<feature type="region of interest" description="Disordered" evidence="1">
    <location>
        <begin position="151"/>
        <end position="232"/>
    </location>
</feature>
<evidence type="ECO:0000313" key="3">
    <source>
        <dbReference type="Proteomes" id="UP000029665"/>
    </source>
</evidence>
<gene>
    <name evidence="2" type="ORF">BN946_scf185043.g108</name>
</gene>
<dbReference type="EMBL" id="CCBP010000125">
    <property type="protein sequence ID" value="CDO74058.1"/>
    <property type="molecule type" value="Genomic_DNA"/>
</dbReference>
<dbReference type="AlphaFoldDB" id="A0A060SNN4"/>
<dbReference type="OMA" id="HVEDACI"/>
<sequence length="660" mass="71053">MEPEAILPFVVGAVDRASVVSYATSPCPDDGAQQIMSEVTYGGQAAHRSTSQGQQSEENAGHSRPQSCSNRDSTSAPSKRPLENRTADYGNWQSLAASESSDAELGDARPSSRESSPGRTFPSQAKNGVAGLDFLPQTYDVSGLALPSMSSLGYQLGFDSDSDVAAERSTRSTHRRSRHESTQGGRHDSGQDVDTSLSSNLSPKRSSARRREPTRRNSGSLNASNDDTDDENAIVIGATGVVPRGMPLPLASVPSGHLFGSQSGGFAGPSRGKRGTSSGHSNPGRPNRSSSSGHAASNSEESDNEQWEQKGLTGHTVVIPKSDFARGRRLLAPGNQDLPIATILMRGDAHFIDQRRKTRITKWSLPVEDDLRHVEDACIIGESTIVVGFNRGPYQVSLIPVLEDQRPRRIDLTYRAHSSVMENRAAATSYPNPGIACLAPVSSHSFLSGGHDKTVRHWKVSSDPGQRARRAAYSAGSVRLPTEHMQAVQALAFSSWDNAVYSAAGDRIATTRLDARAPSKPVRVSGKITQVHVHPQDPRLIALEIDHMDYQVHLYDTREGGFKRKPWLEFGYRAALPKPRSASTARPADTGNASVPKQGSRYIRGSTVNSLFARGYGDGAVLLWDYRNGGKKVRPDMATLPFRSLTTHAIPAPADPAEGA</sequence>
<dbReference type="InterPro" id="IPR015943">
    <property type="entry name" value="WD40/YVTN_repeat-like_dom_sf"/>
</dbReference>
<accession>A0A060SNN4</accession>
<evidence type="ECO:0000256" key="1">
    <source>
        <dbReference type="SAM" id="MobiDB-lite"/>
    </source>
</evidence>
<proteinExistence type="predicted"/>
<protein>
    <submittedName>
        <fullName evidence="2">Uncharacterized protein</fullName>
    </submittedName>
</protein>
<evidence type="ECO:0000313" key="2">
    <source>
        <dbReference type="EMBL" id="CDO74058.1"/>
    </source>
</evidence>
<dbReference type="SUPFAM" id="SSF50978">
    <property type="entry name" value="WD40 repeat-like"/>
    <property type="match status" value="1"/>
</dbReference>
<feature type="compositionally biased region" description="Low complexity" evidence="1">
    <location>
        <begin position="196"/>
        <end position="205"/>
    </location>
</feature>
<dbReference type="OrthoDB" id="1897642at2759"/>
<dbReference type="InterPro" id="IPR036322">
    <property type="entry name" value="WD40_repeat_dom_sf"/>
</dbReference>
<feature type="region of interest" description="Disordered" evidence="1">
    <location>
        <begin position="579"/>
        <end position="600"/>
    </location>
</feature>
<dbReference type="STRING" id="5643.A0A060SNN4"/>